<evidence type="ECO:0000313" key="14">
    <source>
        <dbReference type="EMBL" id="TMW12718.1"/>
    </source>
</evidence>
<dbReference type="CDD" id="cd01287">
    <property type="entry name" value="FabA"/>
    <property type="match status" value="1"/>
</dbReference>
<comment type="subcellular location">
    <subcellularLocation>
        <location evidence="2 13">Cytoplasm</location>
    </subcellularLocation>
</comment>
<accession>A0ABY2XKP8</accession>
<comment type="catalytic activity">
    <reaction evidence="13">
        <text>(2E)-decenoyl-[ACP] = (3Z)-decenoyl-[ACP]</text>
        <dbReference type="Rhea" id="RHEA:23568"/>
        <dbReference type="Rhea" id="RHEA-COMP:9639"/>
        <dbReference type="Rhea" id="RHEA-COMP:9927"/>
        <dbReference type="ChEBI" id="CHEBI:78467"/>
        <dbReference type="ChEBI" id="CHEBI:78798"/>
        <dbReference type="EC" id="5.3.3.14"/>
    </reaction>
</comment>
<evidence type="ECO:0000256" key="13">
    <source>
        <dbReference type="HAMAP-Rule" id="MF_00405"/>
    </source>
</evidence>
<comment type="pathway">
    <text evidence="3 13">Lipid metabolism; fatty acid biosynthesis.</text>
</comment>
<evidence type="ECO:0000256" key="7">
    <source>
        <dbReference type="ARBA" id="ARBA00022516"/>
    </source>
</evidence>
<dbReference type="InterPro" id="IPR029069">
    <property type="entry name" value="HotDog_dom_sf"/>
</dbReference>
<comment type="subunit">
    <text evidence="5 13">Homodimer.</text>
</comment>
<feature type="active site" evidence="13">
    <location>
        <position position="72"/>
    </location>
</feature>
<dbReference type="GO" id="GO:0019171">
    <property type="term" value="F:(3R)-hydroxyacyl-[acyl-carrier-protein] dehydratase activity"/>
    <property type="evidence" value="ECO:0007669"/>
    <property type="project" value="UniProtKB-EC"/>
</dbReference>
<keyword evidence="12 13" id="KW-0456">Lyase</keyword>
<dbReference type="NCBIfam" id="TIGR01749">
    <property type="entry name" value="fabA"/>
    <property type="match status" value="1"/>
</dbReference>
<evidence type="ECO:0000256" key="9">
    <source>
        <dbReference type="ARBA" id="ARBA00023098"/>
    </source>
</evidence>
<evidence type="ECO:0000256" key="10">
    <source>
        <dbReference type="ARBA" id="ARBA00023160"/>
    </source>
</evidence>
<comment type="catalytic activity">
    <reaction evidence="13">
        <text>(3R)-hydroxydecanoyl-[ACP] = (2E)-decenoyl-[ACP] + H2O</text>
        <dbReference type="Rhea" id="RHEA:41860"/>
        <dbReference type="Rhea" id="RHEA-COMP:9638"/>
        <dbReference type="Rhea" id="RHEA-COMP:9639"/>
        <dbReference type="ChEBI" id="CHEBI:15377"/>
        <dbReference type="ChEBI" id="CHEBI:78466"/>
        <dbReference type="ChEBI" id="CHEBI:78467"/>
    </reaction>
</comment>
<evidence type="ECO:0000256" key="2">
    <source>
        <dbReference type="ARBA" id="ARBA00004496"/>
    </source>
</evidence>
<dbReference type="InterPro" id="IPR010083">
    <property type="entry name" value="FabA"/>
</dbReference>
<keyword evidence="6 13" id="KW-0963">Cytoplasm</keyword>
<dbReference type="EC" id="5.3.3.14" evidence="13"/>
<evidence type="ECO:0000256" key="3">
    <source>
        <dbReference type="ARBA" id="ARBA00005194"/>
    </source>
</evidence>
<evidence type="ECO:0000313" key="15">
    <source>
        <dbReference type="Proteomes" id="UP000739180"/>
    </source>
</evidence>
<dbReference type="Gene3D" id="3.10.129.10">
    <property type="entry name" value="Hotdog Thioesterase"/>
    <property type="match status" value="1"/>
</dbReference>
<dbReference type="InterPro" id="IPR013114">
    <property type="entry name" value="FabA_FabZ"/>
</dbReference>
<dbReference type="PANTHER" id="PTHR30272:SF8">
    <property type="entry name" value="3-HYDROXYDECANOYL-[ACYL-CARRIER-PROTEIN] DEHYDRATASE"/>
    <property type="match status" value="1"/>
</dbReference>
<name>A0ABY2XKP8_9GAMM</name>
<dbReference type="PANTHER" id="PTHR30272">
    <property type="entry name" value="3-HYDROXYACYL-[ACYL-CARRIER-PROTEIN] DEHYDRATASE"/>
    <property type="match status" value="1"/>
</dbReference>
<evidence type="ECO:0000256" key="6">
    <source>
        <dbReference type="ARBA" id="ARBA00022490"/>
    </source>
</evidence>
<evidence type="ECO:0000256" key="5">
    <source>
        <dbReference type="ARBA" id="ARBA00011738"/>
    </source>
</evidence>
<dbReference type="EMBL" id="VCQT01000030">
    <property type="protein sequence ID" value="TMW12718.1"/>
    <property type="molecule type" value="Genomic_DNA"/>
</dbReference>
<keyword evidence="8 13" id="KW-0276">Fatty acid metabolism</keyword>
<dbReference type="EC" id="4.2.1.59" evidence="13"/>
<organism evidence="14 15">
    <name type="scientific">Alloalcanivorax gelatiniphagus</name>
    <dbReference type="NCBI Taxonomy" id="1194167"/>
    <lineage>
        <taxon>Bacteria</taxon>
        <taxon>Pseudomonadati</taxon>
        <taxon>Pseudomonadota</taxon>
        <taxon>Gammaproteobacteria</taxon>
        <taxon>Oceanospirillales</taxon>
        <taxon>Alcanivoracaceae</taxon>
        <taxon>Alloalcanivorax</taxon>
    </lineage>
</organism>
<evidence type="ECO:0000256" key="8">
    <source>
        <dbReference type="ARBA" id="ARBA00022832"/>
    </source>
</evidence>
<sequence length="173" mass="18960">MKVEQKSSYSRDDLLACAHGELFGPGNARLPLPNMLMMDRIVHIAETGGHYGKGQIVAELDIDPELWFFQCHFESDPVMPGCLGLDATWQLLGFFLGWLGNPGRGRALGVGQVKFSGQVLPTAKKLTYRIDIKRVIARSLTMGIADATVSVDGNDIYQANDLRVGLFTSTEGF</sequence>
<evidence type="ECO:0000256" key="11">
    <source>
        <dbReference type="ARBA" id="ARBA00023235"/>
    </source>
</evidence>
<evidence type="ECO:0000256" key="12">
    <source>
        <dbReference type="ARBA" id="ARBA00023239"/>
    </source>
</evidence>
<keyword evidence="11 13" id="KW-0413">Isomerase</keyword>
<reference evidence="14 15" key="1">
    <citation type="submission" date="2019-05" db="EMBL/GenBank/DDBJ databases">
        <title>Genome of Alcanivorax gelatiniphagus, an oil degrading marine bacteria.</title>
        <authorList>
            <person name="Kwon K.K."/>
        </authorList>
    </citation>
    <scope>NUCLEOTIDE SEQUENCE [LARGE SCALE GENOMIC DNA]</scope>
    <source>
        <strain evidence="14 15">MEBiC 08158</strain>
    </source>
</reference>
<dbReference type="SUPFAM" id="SSF54637">
    <property type="entry name" value="Thioesterase/thiol ester dehydrase-isomerase"/>
    <property type="match status" value="1"/>
</dbReference>
<keyword evidence="9 13" id="KW-0443">Lipid metabolism</keyword>
<comment type="caution">
    <text evidence="14">The sequence shown here is derived from an EMBL/GenBank/DDBJ whole genome shotgun (WGS) entry which is preliminary data.</text>
</comment>
<gene>
    <name evidence="13 14" type="primary">fabA</name>
    <name evidence="14" type="ORF">FGS76_09550</name>
</gene>
<dbReference type="HAMAP" id="MF_00405">
    <property type="entry name" value="FabA"/>
    <property type="match status" value="1"/>
</dbReference>
<dbReference type="RefSeq" id="WP_138772407.1">
    <property type="nucleotide sequence ID" value="NZ_JBHSSX010000018.1"/>
</dbReference>
<evidence type="ECO:0000256" key="1">
    <source>
        <dbReference type="ARBA" id="ARBA00001055"/>
    </source>
</evidence>
<keyword evidence="7 13" id="KW-0444">Lipid biosynthesis</keyword>
<proteinExistence type="inferred from homology"/>
<dbReference type="NCBIfam" id="NF003509">
    <property type="entry name" value="PRK05174.1"/>
    <property type="match status" value="1"/>
</dbReference>
<dbReference type="Proteomes" id="UP000739180">
    <property type="component" value="Unassembled WGS sequence"/>
</dbReference>
<comment type="similarity">
    <text evidence="4 13">Belongs to the thioester dehydratase family. FabA subfamily.</text>
</comment>
<comment type="function">
    <text evidence="13">Necessary for the introduction of cis unsaturation into fatty acids. Catalyzes the dehydration of (3R)-3-hydroxydecanoyl-ACP to E-(2)-decenoyl-ACP and then its isomerization to Z-(3)-decenoyl-ACP. Can catalyze the dehydratase reaction for beta-hydroxyacyl-ACPs with saturated chain lengths up to 16:0, being most active on intermediate chain length.</text>
</comment>
<comment type="catalytic activity">
    <reaction evidence="1 13">
        <text>a (3R)-hydroxyacyl-[ACP] = a (2E)-enoyl-[ACP] + H2O</text>
        <dbReference type="Rhea" id="RHEA:13097"/>
        <dbReference type="Rhea" id="RHEA-COMP:9925"/>
        <dbReference type="Rhea" id="RHEA-COMP:9945"/>
        <dbReference type="ChEBI" id="CHEBI:15377"/>
        <dbReference type="ChEBI" id="CHEBI:78784"/>
        <dbReference type="ChEBI" id="CHEBI:78827"/>
        <dbReference type="EC" id="4.2.1.59"/>
    </reaction>
</comment>
<keyword evidence="15" id="KW-1185">Reference proteome</keyword>
<dbReference type="Pfam" id="PF07977">
    <property type="entry name" value="FabA"/>
    <property type="match status" value="1"/>
</dbReference>
<evidence type="ECO:0000256" key="4">
    <source>
        <dbReference type="ARBA" id="ARBA00006714"/>
    </source>
</evidence>
<keyword evidence="10 13" id="KW-0275">Fatty acid biosynthesis</keyword>
<protein>
    <recommendedName>
        <fullName evidence="13">3-hydroxydecanoyl-[acyl-carrier-protein] dehydratase</fullName>
        <ecNumber evidence="13">4.2.1.59</ecNumber>
    </recommendedName>
    <alternativeName>
        <fullName evidence="13">3-hydroxyacyl-[acyl-carrier-protein] dehydratase FabA</fullName>
    </alternativeName>
    <alternativeName>
        <fullName evidence="13">Beta-hydroxydecanoyl thioester dehydrase</fullName>
    </alternativeName>
    <alternativeName>
        <fullName evidence="13">Trans-2-decenoyl-[acyl-carrier-protein] isomerase</fullName>
        <ecNumber evidence="13">5.3.3.14</ecNumber>
    </alternativeName>
</protein>